<dbReference type="EMBL" id="LLZZ01000117">
    <property type="protein sequence ID" value="KTB04289.1"/>
    <property type="molecule type" value="Genomic_DNA"/>
</dbReference>
<dbReference type="Proteomes" id="UP000054886">
    <property type="component" value="Unassembled WGS sequence"/>
</dbReference>
<organism evidence="1 2">
    <name type="scientific">Candida glabrata</name>
    <name type="common">Yeast</name>
    <name type="synonym">Torulopsis glabrata</name>
    <dbReference type="NCBI Taxonomy" id="5478"/>
    <lineage>
        <taxon>Eukaryota</taxon>
        <taxon>Fungi</taxon>
        <taxon>Dikarya</taxon>
        <taxon>Ascomycota</taxon>
        <taxon>Saccharomycotina</taxon>
        <taxon>Saccharomycetes</taxon>
        <taxon>Saccharomycetales</taxon>
        <taxon>Saccharomycetaceae</taxon>
        <taxon>Nakaseomyces</taxon>
    </lineage>
</organism>
<protein>
    <submittedName>
        <fullName evidence="1">Uncharacterized protein</fullName>
    </submittedName>
</protein>
<sequence>MSLEKKLVYPWVAEIDGSDTSAIFEEIRNPAICEFKTFILSEVGDFQIWIERFEDIILLTNMYWYRFYKAGPYYKEGITDIYERHVISNFDNAMIQLVLKTVSAKVRELCDSYLQFGAHHKQVTVFGLIDQIRSHYDRDNPLITYKRYYAWLGHMSNISNVERELDIRRLITDLLDDMPVMELSDKLSFEEQANKRAEISKYKNDIIAYMTIATTPNITADGITRALREKFGDF</sequence>
<dbReference type="InterPro" id="IPR035179">
    <property type="entry name" value="DUF5314"/>
</dbReference>
<evidence type="ECO:0000313" key="1">
    <source>
        <dbReference type="EMBL" id="KTB04289.1"/>
    </source>
</evidence>
<comment type="caution">
    <text evidence="1">The sequence shown here is derived from an EMBL/GenBank/DDBJ whole genome shotgun (WGS) entry which is preliminary data.</text>
</comment>
<dbReference type="PhylomeDB" id="A0A0W0DQE8"/>
<reference evidence="1 2" key="1">
    <citation type="submission" date="2015-10" db="EMBL/GenBank/DDBJ databases">
        <title>Draft genomes sequences of Candida glabrata isolates 1A, 1B, 2A, 2B, 3A and 3B.</title>
        <authorList>
            <person name="Haavelsrud O.E."/>
            <person name="Gaustad P."/>
        </authorList>
    </citation>
    <scope>NUCLEOTIDE SEQUENCE [LARGE SCALE GENOMIC DNA]</scope>
    <source>
        <strain evidence="1">910700640</strain>
    </source>
</reference>
<dbReference type="VEuPathDB" id="FungiDB:GWK60_M07755"/>
<dbReference type="AlphaFoldDB" id="A0A0W0DQE8"/>
<dbReference type="Pfam" id="PF17241">
    <property type="entry name" value="Retrotran_gag_4"/>
    <property type="match status" value="1"/>
</dbReference>
<gene>
    <name evidence="1" type="ORF">AO440_004188</name>
</gene>
<dbReference type="VEuPathDB" id="FungiDB:CAGL0M07744g"/>
<evidence type="ECO:0000313" key="2">
    <source>
        <dbReference type="Proteomes" id="UP000054886"/>
    </source>
</evidence>
<dbReference type="VEuPathDB" id="FungiDB:GVI51_M07733"/>
<name>A0A0W0DQE8_CANGB</name>
<proteinExistence type="predicted"/>
<dbReference type="VEuPathDB" id="FungiDB:B1J91_M07744g"/>
<accession>A0A0W0DQE8</accession>